<proteinExistence type="inferred from homology"/>
<dbReference type="InterPro" id="IPR036291">
    <property type="entry name" value="NAD(P)-bd_dom_sf"/>
</dbReference>
<evidence type="ECO:0000313" key="5">
    <source>
        <dbReference type="Proteomes" id="UP001301958"/>
    </source>
</evidence>
<dbReference type="AlphaFoldDB" id="A0AAN7GVI6"/>
<dbReference type="PANTHER" id="PTHR10366:SF564">
    <property type="entry name" value="STEROL-4-ALPHA-CARBOXYLATE 3-DEHYDROGENASE, DECARBOXYLATING"/>
    <property type="match status" value="1"/>
</dbReference>
<evidence type="ECO:0000259" key="3">
    <source>
        <dbReference type="Pfam" id="PF01370"/>
    </source>
</evidence>
<protein>
    <submittedName>
        <fullName evidence="4">NADPH-dependent methylglyoxal reductase</fullName>
    </submittedName>
</protein>
<dbReference type="InterPro" id="IPR001509">
    <property type="entry name" value="Epimerase_deHydtase"/>
</dbReference>
<dbReference type="Pfam" id="PF01370">
    <property type="entry name" value="Epimerase"/>
    <property type="match status" value="1"/>
</dbReference>
<evidence type="ECO:0000313" key="4">
    <source>
        <dbReference type="EMBL" id="KAK4225243.1"/>
    </source>
</evidence>
<evidence type="ECO:0000256" key="2">
    <source>
        <dbReference type="ARBA" id="ARBA00023445"/>
    </source>
</evidence>
<name>A0AAN7GVI6_9PEZI</name>
<dbReference type="PANTHER" id="PTHR10366">
    <property type="entry name" value="NAD DEPENDENT EPIMERASE/DEHYDRATASE"/>
    <property type="match status" value="1"/>
</dbReference>
<dbReference type="InterPro" id="IPR050425">
    <property type="entry name" value="NAD(P)_dehydrat-like"/>
</dbReference>
<comment type="similarity">
    <text evidence="2">Belongs to the NAD(P)-dependent epimerase/dehydratase family. Dihydroflavonol-4-reductase subfamily.</text>
</comment>
<dbReference type="GO" id="GO:0016616">
    <property type="term" value="F:oxidoreductase activity, acting on the CH-OH group of donors, NAD or NADP as acceptor"/>
    <property type="evidence" value="ECO:0007669"/>
    <property type="project" value="TreeGrafter"/>
</dbReference>
<organism evidence="4 5">
    <name type="scientific">Podospora fimiseda</name>
    <dbReference type="NCBI Taxonomy" id="252190"/>
    <lineage>
        <taxon>Eukaryota</taxon>
        <taxon>Fungi</taxon>
        <taxon>Dikarya</taxon>
        <taxon>Ascomycota</taxon>
        <taxon>Pezizomycotina</taxon>
        <taxon>Sordariomycetes</taxon>
        <taxon>Sordariomycetidae</taxon>
        <taxon>Sordariales</taxon>
        <taxon>Podosporaceae</taxon>
        <taxon>Podospora</taxon>
    </lineage>
</organism>
<dbReference type="CDD" id="cd05227">
    <property type="entry name" value="AR_SDR_e"/>
    <property type="match status" value="1"/>
</dbReference>
<reference evidence="4" key="1">
    <citation type="journal article" date="2023" name="Mol. Phylogenet. Evol.">
        <title>Genome-scale phylogeny and comparative genomics of the fungal order Sordariales.</title>
        <authorList>
            <person name="Hensen N."/>
            <person name="Bonometti L."/>
            <person name="Westerberg I."/>
            <person name="Brannstrom I.O."/>
            <person name="Guillou S."/>
            <person name="Cros-Aarteil S."/>
            <person name="Calhoun S."/>
            <person name="Haridas S."/>
            <person name="Kuo A."/>
            <person name="Mondo S."/>
            <person name="Pangilinan J."/>
            <person name="Riley R."/>
            <person name="LaButti K."/>
            <person name="Andreopoulos B."/>
            <person name="Lipzen A."/>
            <person name="Chen C."/>
            <person name="Yan M."/>
            <person name="Daum C."/>
            <person name="Ng V."/>
            <person name="Clum A."/>
            <person name="Steindorff A."/>
            <person name="Ohm R.A."/>
            <person name="Martin F."/>
            <person name="Silar P."/>
            <person name="Natvig D.O."/>
            <person name="Lalanne C."/>
            <person name="Gautier V."/>
            <person name="Ament-Velasquez S.L."/>
            <person name="Kruys A."/>
            <person name="Hutchinson M.I."/>
            <person name="Powell A.J."/>
            <person name="Barry K."/>
            <person name="Miller A.N."/>
            <person name="Grigoriev I.V."/>
            <person name="Debuchy R."/>
            <person name="Gladieux P."/>
            <person name="Hiltunen Thoren M."/>
            <person name="Johannesson H."/>
        </authorList>
    </citation>
    <scope>NUCLEOTIDE SEQUENCE</scope>
    <source>
        <strain evidence="4">CBS 990.96</strain>
    </source>
</reference>
<keyword evidence="1" id="KW-0560">Oxidoreductase</keyword>
<accession>A0AAN7GVI6</accession>
<reference evidence="4" key="2">
    <citation type="submission" date="2023-05" db="EMBL/GenBank/DDBJ databases">
        <authorList>
            <consortium name="Lawrence Berkeley National Laboratory"/>
            <person name="Steindorff A."/>
            <person name="Hensen N."/>
            <person name="Bonometti L."/>
            <person name="Westerberg I."/>
            <person name="Brannstrom I.O."/>
            <person name="Guillou S."/>
            <person name="Cros-Aarteil S."/>
            <person name="Calhoun S."/>
            <person name="Haridas S."/>
            <person name="Kuo A."/>
            <person name="Mondo S."/>
            <person name="Pangilinan J."/>
            <person name="Riley R."/>
            <person name="Labutti K."/>
            <person name="Andreopoulos B."/>
            <person name="Lipzen A."/>
            <person name="Chen C."/>
            <person name="Yanf M."/>
            <person name="Daum C."/>
            <person name="Ng V."/>
            <person name="Clum A."/>
            <person name="Ohm R."/>
            <person name="Martin F."/>
            <person name="Silar P."/>
            <person name="Natvig D."/>
            <person name="Lalanne C."/>
            <person name="Gautier V."/>
            <person name="Ament-Velasquez S.L."/>
            <person name="Kruys A."/>
            <person name="Hutchinson M.I."/>
            <person name="Powell A.J."/>
            <person name="Barry K."/>
            <person name="Miller A.N."/>
            <person name="Grigoriev I.V."/>
            <person name="Debuchy R."/>
            <person name="Gladieux P."/>
            <person name="Thoren M.H."/>
            <person name="Johannesson H."/>
        </authorList>
    </citation>
    <scope>NUCLEOTIDE SEQUENCE</scope>
    <source>
        <strain evidence="4">CBS 990.96</strain>
    </source>
</reference>
<dbReference type="Gene3D" id="3.40.50.720">
    <property type="entry name" value="NAD(P)-binding Rossmann-like Domain"/>
    <property type="match status" value="1"/>
</dbReference>
<keyword evidence="5" id="KW-1185">Reference proteome</keyword>
<feature type="domain" description="NAD-dependent epimerase/dehydratase" evidence="3">
    <location>
        <begin position="15"/>
        <end position="282"/>
    </location>
</feature>
<comment type="caution">
    <text evidence="4">The sequence shown here is derived from an EMBL/GenBank/DDBJ whole genome shotgun (WGS) entry which is preliminary data.</text>
</comment>
<dbReference type="Proteomes" id="UP001301958">
    <property type="component" value="Unassembled WGS sequence"/>
</dbReference>
<evidence type="ECO:0000256" key="1">
    <source>
        <dbReference type="ARBA" id="ARBA00023002"/>
    </source>
</evidence>
<sequence length="358" mass="39376">MTLIPLTTPESKGKVLLTGGTGFIASHILDCLLDHGYNVVTTVRSQEKGERLLSSISTNLCPRVSYSIVPDIGAPSAWDIVLQQHQPLYVIHTASPCKTTGWTDPAAECLNPAINGTVGILKSITENAASSVKRVVITSSSAAILSPPNHKQIYDESCWADITWDQGIAQPPVRPDDAYRASKKFAEKSAWDFMTAESPLFSLATICTTLTLGPVQRFLTPPLTSINDSNQRILDMIRGNMKQGIKPTAPVFTFVDVRDVALAHVRAMERKEAANKRFYVIGGTFSNGQIAGIIRDGFEELKDKLPEGKLEDDFPETHWRFDNSRSKEVLGIKYKGLVESVRDTVASILEYEREGVKN</sequence>
<gene>
    <name evidence="4" type="ORF">QBC38DRAFT_369172</name>
</gene>
<dbReference type="SUPFAM" id="SSF51735">
    <property type="entry name" value="NAD(P)-binding Rossmann-fold domains"/>
    <property type="match status" value="1"/>
</dbReference>
<dbReference type="EMBL" id="MU865371">
    <property type="protein sequence ID" value="KAK4225243.1"/>
    <property type="molecule type" value="Genomic_DNA"/>
</dbReference>